<dbReference type="Gene3D" id="1.25.10.10">
    <property type="entry name" value="Leucine-rich Repeat Variant"/>
    <property type="match status" value="1"/>
</dbReference>
<evidence type="ECO:0000313" key="1">
    <source>
        <dbReference type="EMBL" id="KAA6385342.1"/>
    </source>
</evidence>
<dbReference type="InterPro" id="IPR016024">
    <property type="entry name" value="ARM-type_fold"/>
</dbReference>
<gene>
    <name evidence="1" type="ORF">EZS28_019132</name>
</gene>
<sequence length="183" mass="20657">MGDILDSGENRKDERKPHPLFESMRRDGVIYLVNQNCLLHGETEDIKQNAAVVLGILLRAQDIQPTIRQSIIKHLKKLIIENAGYYNVGYLLDIMCGLAVKQSNISEIVSDNFIETTVKLIEQQNEYIKSNALELLLNIAQNGGSDIEKEIKTTIGNLKFLELIGDSNFTLNEQILQVVMKCK</sequence>
<name>A0A5J4VRX9_9EUKA</name>
<dbReference type="Proteomes" id="UP000324800">
    <property type="component" value="Unassembled WGS sequence"/>
</dbReference>
<proteinExistence type="predicted"/>
<protein>
    <submittedName>
        <fullName evidence="1">Uncharacterized protein</fullName>
    </submittedName>
</protein>
<evidence type="ECO:0000313" key="2">
    <source>
        <dbReference type="Proteomes" id="UP000324800"/>
    </source>
</evidence>
<dbReference type="EMBL" id="SNRW01005307">
    <property type="protein sequence ID" value="KAA6385342.1"/>
    <property type="molecule type" value="Genomic_DNA"/>
</dbReference>
<dbReference type="SUPFAM" id="SSF48371">
    <property type="entry name" value="ARM repeat"/>
    <property type="match status" value="1"/>
</dbReference>
<organism evidence="1 2">
    <name type="scientific">Streblomastix strix</name>
    <dbReference type="NCBI Taxonomy" id="222440"/>
    <lineage>
        <taxon>Eukaryota</taxon>
        <taxon>Metamonada</taxon>
        <taxon>Preaxostyla</taxon>
        <taxon>Oxymonadida</taxon>
        <taxon>Streblomastigidae</taxon>
        <taxon>Streblomastix</taxon>
    </lineage>
</organism>
<reference evidence="1 2" key="1">
    <citation type="submission" date="2019-03" db="EMBL/GenBank/DDBJ databases">
        <title>Single cell metagenomics reveals metabolic interactions within the superorganism composed of flagellate Streblomastix strix and complex community of Bacteroidetes bacteria on its surface.</title>
        <authorList>
            <person name="Treitli S.C."/>
            <person name="Kolisko M."/>
            <person name="Husnik F."/>
            <person name="Keeling P."/>
            <person name="Hampl V."/>
        </authorList>
    </citation>
    <scope>NUCLEOTIDE SEQUENCE [LARGE SCALE GENOMIC DNA]</scope>
    <source>
        <strain evidence="1">ST1C</strain>
    </source>
</reference>
<comment type="caution">
    <text evidence="1">The sequence shown here is derived from an EMBL/GenBank/DDBJ whole genome shotgun (WGS) entry which is preliminary data.</text>
</comment>
<dbReference type="InterPro" id="IPR011989">
    <property type="entry name" value="ARM-like"/>
</dbReference>
<accession>A0A5J4VRX9</accession>
<dbReference type="AlphaFoldDB" id="A0A5J4VRX9"/>